<name>A0A7S5UXR0_9CAUD</name>
<organism evidence="1 2">
    <name type="scientific">Rhizobium phage RHph_I1_9</name>
    <dbReference type="NCBI Taxonomy" id="2509729"/>
    <lineage>
        <taxon>Viruses</taxon>
        <taxon>Duplodnaviria</taxon>
        <taxon>Heunggongvirae</taxon>
        <taxon>Uroviricota</taxon>
        <taxon>Caudoviricetes</taxon>
        <taxon>Pootjesviridae</taxon>
        <taxon>Staniewskivirinae</taxon>
        <taxon>Trinifflemingvirus</taxon>
        <taxon>Trinifflemingvirus I19</taxon>
    </lineage>
</organism>
<dbReference type="EMBL" id="MN988532">
    <property type="protein sequence ID" value="QIG73638.1"/>
    <property type="molecule type" value="Genomic_DNA"/>
</dbReference>
<gene>
    <name evidence="1" type="ORF">EVC04_201</name>
</gene>
<evidence type="ECO:0000313" key="2">
    <source>
        <dbReference type="Proteomes" id="UP000615696"/>
    </source>
</evidence>
<protein>
    <submittedName>
        <fullName evidence="1">Uncharacterized protein</fullName>
    </submittedName>
</protein>
<proteinExistence type="predicted"/>
<keyword evidence="2" id="KW-1185">Reference proteome</keyword>
<sequence length="102" mass="11725">MSKKPQIIQPTSEENLEKLLAAKKYLIDFGIPNATADSLEENYSKLTEAFGDLMSRAHPCTPNRAQISQQERSECSDLAMELYERFLKLKVQFGNRECDRVR</sequence>
<dbReference type="Proteomes" id="UP000615696">
    <property type="component" value="Segment"/>
</dbReference>
<evidence type="ECO:0000313" key="1">
    <source>
        <dbReference type="EMBL" id="QIG73638.1"/>
    </source>
</evidence>
<reference evidence="1 2" key="1">
    <citation type="submission" date="2020-01" db="EMBL/GenBank/DDBJ databases">
        <title>Patterns of diversity and host range of bacteriophage communities associated with bean-nodulatin bacteria.</title>
        <authorList>
            <person name="Vann Cauwenberghe J."/>
            <person name="Santamaria R.I."/>
            <person name="Bustos P."/>
            <person name="Juarez S."/>
            <person name="Gonzalez V."/>
        </authorList>
    </citation>
    <scope>NUCLEOTIDE SEQUENCE [LARGE SCALE GENOMIC DNA]</scope>
    <source>
        <strain evidence="2">RHph</strain>
    </source>
</reference>
<accession>A0A7S5UXR0</accession>